<dbReference type="Pfam" id="PF02321">
    <property type="entry name" value="OEP"/>
    <property type="match status" value="2"/>
</dbReference>
<keyword evidence="2" id="KW-1134">Transmembrane beta strand</keyword>
<dbReference type="PANTHER" id="PTHR30203">
    <property type="entry name" value="OUTER MEMBRANE CATION EFFLUX PROTEIN"/>
    <property type="match status" value="1"/>
</dbReference>
<dbReference type="Gene3D" id="1.20.1600.10">
    <property type="entry name" value="Outer membrane efflux proteins (OEP)"/>
    <property type="match status" value="1"/>
</dbReference>
<dbReference type="SUPFAM" id="SSF56954">
    <property type="entry name" value="Outer membrane efflux proteins (OEP)"/>
    <property type="match status" value="1"/>
</dbReference>
<comment type="subcellular location">
    <subcellularLocation>
        <location evidence="2">Cell membrane</location>
        <topology evidence="2">Lipid-anchor</topology>
    </subcellularLocation>
</comment>
<keyword evidence="4" id="KW-1185">Reference proteome</keyword>
<organism evidence="3 4">
    <name type="scientific">Sphingobium lactosutens DS20</name>
    <dbReference type="NCBI Taxonomy" id="1331060"/>
    <lineage>
        <taxon>Bacteria</taxon>
        <taxon>Pseudomonadati</taxon>
        <taxon>Pseudomonadota</taxon>
        <taxon>Alphaproteobacteria</taxon>
        <taxon>Sphingomonadales</taxon>
        <taxon>Sphingomonadaceae</taxon>
        <taxon>Sphingobium</taxon>
    </lineage>
</organism>
<dbReference type="eggNOG" id="COG1538">
    <property type="taxonomic scope" value="Bacteria"/>
</dbReference>
<dbReference type="GO" id="GO:0015562">
    <property type="term" value="F:efflux transmembrane transporter activity"/>
    <property type="evidence" value="ECO:0007669"/>
    <property type="project" value="InterPro"/>
</dbReference>
<comment type="similarity">
    <text evidence="1 2">Belongs to the outer membrane factor (OMF) (TC 1.B.17) family.</text>
</comment>
<keyword evidence="2" id="KW-0564">Palmitate</keyword>
<evidence type="ECO:0000313" key="3">
    <source>
        <dbReference type="EMBL" id="EQB14955.1"/>
    </source>
</evidence>
<dbReference type="Proteomes" id="UP000015531">
    <property type="component" value="Unassembled WGS sequence"/>
</dbReference>
<evidence type="ECO:0008006" key="5">
    <source>
        <dbReference type="Google" id="ProtNLM"/>
    </source>
</evidence>
<evidence type="ECO:0000313" key="4">
    <source>
        <dbReference type="Proteomes" id="UP000015531"/>
    </source>
</evidence>
<dbReference type="EMBL" id="ATDP01000089">
    <property type="protein sequence ID" value="EQB14955.1"/>
    <property type="molecule type" value="Genomic_DNA"/>
</dbReference>
<keyword evidence="2" id="KW-0449">Lipoprotein</keyword>
<sequence length="423" mass="46013">MFVDTKLRAVIQMALDNNRDLRVAALNIEKARAQYRIQRAALIPDVNVTASGTEQRQPGGLAFFDSSYSLGVGVSAYELDLFGRVRSLKDAALQSYLSTVETRRATHISLVAEVASAYVTLAADQELLRLADDTLRTRQQAYDIQDRRYAAGTSSLLELRQADGELEDAKSTALAASSQVALDRNALELLVGTPLAPDMLPVAGATTAMLGRDELPAGLPSDLLRNRPDILAAEHDLMSANANIGAARAAFFPSISLTGNVGRASLELKDLFDGGNHTWSFSPQINLPIFTGGRLKADLDVARTERDIAVAQYEKSIQTAFREVADGLAQRAVMDARLDAQRRRSDAAAISNDLVQRRYREKVAGYLEVLDAQRTAYAARQSFIQTDLARQMNLITLYKVLGGGWDPGLSNRADPDTSAKRTG</sequence>
<dbReference type="Gene3D" id="2.20.200.10">
    <property type="entry name" value="Outer membrane efflux proteins (OEP)"/>
    <property type="match status" value="1"/>
</dbReference>
<dbReference type="PANTHER" id="PTHR30203:SF32">
    <property type="entry name" value="CATION EFFLUX SYSTEM PROTEIN CUSC"/>
    <property type="match status" value="1"/>
</dbReference>
<accession>T0ISZ8</accession>
<evidence type="ECO:0000256" key="1">
    <source>
        <dbReference type="ARBA" id="ARBA00007613"/>
    </source>
</evidence>
<evidence type="ECO:0000256" key="2">
    <source>
        <dbReference type="RuleBase" id="RU362097"/>
    </source>
</evidence>
<reference evidence="3 4" key="1">
    <citation type="journal article" date="2013" name="Genome Announc.">
        <title>Draft Genome Sequence of Sphingobium lactosutens Strain DS20T, Isolated from a Hexachlorocyclohexane Dumpsite.</title>
        <authorList>
            <person name="Kumar R."/>
            <person name="Dwivedi V."/>
            <person name="Negi V."/>
            <person name="Khurana J.P."/>
            <person name="Lal R."/>
        </authorList>
    </citation>
    <scope>NUCLEOTIDE SEQUENCE [LARGE SCALE GENOMIC DNA]</scope>
    <source>
        <strain evidence="3 4">DS20</strain>
    </source>
</reference>
<proteinExistence type="inferred from homology"/>
<protein>
    <recommendedName>
        <fullName evidence="5">Multidrug transporter</fullName>
    </recommendedName>
</protein>
<dbReference type="PATRIC" id="fig|1331060.3.peg.2346"/>
<keyword evidence="2" id="KW-0812">Transmembrane</keyword>
<dbReference type="InterPro" id="IPR010131">
    <property type="entry name" value="MdtP/NodT-like"/>
</dbReference>
<dbReference type="GO" id="GO:0005886">
    <property type="term" value="C:plasma membrane"/>
    <property type="evidence" value="ECO:0007669"/>
    <property type="project" value="UniProtKB-SubCell"/>
</dbReference>
<name>T0ISZ8_9SPHN</name>
<dbReference type="AlphaFoldDB" id="T0ISZ8"/>
<gene>
    <name evidence="3" type="ORF">RLDS_12350</name>
</gene>
<comment type="caution">
    <text evidence="3">The sequence shown here is derived from an EMBL/GenBank/DDBJ whole genome shotgun (WGS) entry which is preliminary data.</text>
</comment>
<dbReference type="NCBIfam" id="TIGR01845">
    <property type="entry name" value="outer_NodT"/>
    <property type="match status" value="1"/>
</dbReference>
<dbReference type="InterPro" id="IPR003423">
    <property type="entry name" value="OMP_efflux"/>
</dbReference>
<keyword evidence="2" id="KW-0472">Membrane</keyword>